<dbReference type="EMBL" id="UYRV01122741">
    <property type="protein sequence ID" value="VDN33416.1"/>
    <property type="molecule type" value="Genomic_DNA"/>
</dbReference>
<dbReference type="AlphaFoldDB" id="A0A3P7QQP5"/>
<sequence>MEAFESEVIAAFNDSPLPALRTSHVSDLAANAPSIASPGAGFGITVKATDTPPTLNPEETVTSETLERETNSSELDSIWSDGDEAHFDSQGTSDSNQVPGTSFNPMRKPQVIGALANANDDPYKPKMECPTCPLPA</sequence>
<keyword evidence="3" id="KW-1185">Reference proteome</keyword>
<accession>A0A3P7QQP5</accession>
<feature type="region of interest" description="Disordered" evidence="1">
    <location>
        <begin position="117"/>
        <end position="136"/>
    </location>
</feature>
<name>A0A3P7QQP5_CYLGO</name>
<organism evidence="2 3">
    <name type="scientific">Cylicostephanus goldi</name>
    <name type="common">Nematode worm</name>
    <dbReference type="NCBI Taxonomy" id="71465"/>
    <lineage>
        <taxon>Eukaryota</taxon>
        <taxon>Metazoa</taxon>
        <taxon>Ecdysozoa</taxon>
        <taxon>Nematoda</taxon>
        <taxon>Chromadorea</taxon>
        <taxon>Rhabditida</taxon>
        <taxon>Rhabditina</taxon>
        <taxon>Rhabditomorpha</taxon>
        <taxon>Strongyloidea</taxon>
        <taxon>Strongylidae</taxon>
        <taxon>Cylicostephanus</taxon>
    </lineage>
</organism>
<evidence type="ECO:0000313" key="2">
    <source>
        <dbReference type="EMBL" id="VDN33416.1"/>
    </source>
</evidence>
<gene>
    <name evidence="2" type="ORF">CGOC_LOCUS12387</name>
</gene>
<dbReference type="Proteomes" id="UP000271889">
    <property type="component" value="Unassembled WGS sequence"/>
</dbReference>
<evidence type="ECO:0000256" key="1">
    <source>
        <dbReference type="SAM" id="MobiDB-lite"/>
    </source>
</evidence>
<feature type="compositionally biased region" description="Polar residues" evidence="1">
    <location>
        <begin position="51"/>
        <end position="64"/>
    </location>
</feature>
<evidence type="ECO:0000313" key="3">
    <source>
        <dbReference type="Proteomes" id="UP000271889"/>
    </source>
</evidence>
<reference evidence="2 3" key="1">
    <citation type="submission" date="2018-11" db="EMBL/GenBank/DDBJ databases">
        <authorList>
            <consortium name="Pathogen Informatics"/>
        </authorList>
    </citation>
    <scope>NUCLEOTIDE SEQUENCE [LARGE SCALE GENOMIC DNA]</scope>
</reference>
<feature type="compositionally biased region" description="Polar residues" evidence="1">
    <location>
        <begin position="89"/>
        <end position="104"/>
    </location>
</feature>
<feature type="region of interest" description="Disordered" evidence="1">
    <location>
        <begin position="34"/>
        <end position="109"/>
    </location>
</feature>
<proteinExistence type="predicted"/>
<dbReference type="OrthoDB" id="8113227at2759"/>
<protein>
    <submittedName>
        <fullName evidence="2">Uncharacterized protein</fullName>
    </submittedName>
</protein>